<dbReference type="Proteomes" id="UP000256424">
    <property type="component" value="Unassembled WGS sequence"/>
</dbReference>
<feature type="non-terminal residue" evidence="2">
    <location>
        <position position="1"/>
    </location>
</feature>
<evidence type="ECO:0000313" key="2">
    <source>
        <dbReference type="EMBL" id="RDU69720.1"/>
    </source>
</evidence>
<keyword evidence="3" id="KW-1185">Reference proteome</keyword>
<evidence type="ECO:0000256" key="1">
    <source>
        <dbReference type="SAM" id="Phobius"/>
    </source>
</evidence>
<dbReference type="AlphaFoldDB" id="A0A3D8IXL4"/>
<feature type="transmembrane region" description="Helical" evidence="1">
    <location>
        <begin position="33"/>
        <end position="53"/>
    </location>
</feature>
<keyword evidence="1" id="KW-0812">Transmembrane</keyword>
<keyword evidence="1" id="KW-0472">Membrane</keyword>
<organism evidence="2 3">
    <name type="scientific">Helicobacter aurati</name>
    <dbReference type="NCBI Taxonomy" id="137778"/>
    <lineage>
        <taxon>Bacteria</taxon>
        <taxon>Pseudomonadati</taxon>
        <taxon>Campylobacterota</taxon>
        <taxon>Epsilonproteobacteria</taxon>
        <taxon>Campylobacterales</taxon>
        <taxon>Helicobacteraceae</taxon>
        <taxon>Helicobacter</taxon>
    </lineage>
</organism>
<proteinExistence type="predicted"/>
<gene>
    <name evidence="2" type="ORF">CQA66_08915</name>
</gene>
<reference evidence="2 3" key="1">
    <citation type="submission" date="2018-04" db="EMBL/GenBank/DDBJ databases">
        <title>Novel Campyloabacter and Helicobacter Species and Strains.</title>
        <authorList>
            <person name="Mannion A.J."/>
            <person name="Shen Z."/>
            <person name="Fox J.G."/>
        </authorList>
    </citation>
    <scope>NUCLEOTIDE SEQUENCE [LARGE SCALE GENOMIC DNA]</scope>
    <source>
        <strain evidence="2 3">MIT 97-5075</strain>
    </source>
</reference>
<keyword evidence="1" id="KW-1133">Transmembrane helix</keyword>
<accession>A0A3D8IXL4</accession>
<name>A0A3D8IXL4_9HELI</name>
<sequence>ISQADANFLFNNIETSKVALLDSEEMKETKGEFLFGLFTAIGISLIGWGMSCIGRCDKYPQDFYYEGNVNF</sequence>
<evidence type="ECO:0000313" key="3">
    <source>
        <dbReference type="Proteomes" id="UP000256424"/>
    </source>
</evidence>
<dbReference type="EMBL" id="NXLW01000028">
    <property type="protein sequence ID" value="RDU69720.1"/>
    <property type="molecule type" value="Genomic_DNA"/>
</dbReference>
<protein>
    <submittedName>
        <fullName evidence="2">Uncharacterized protein</fullName>
    </submittedName>
</protein>
<comment type="caution">
    <text evidence="2">The sequence shown here is derived from an EMBL/GenBank/DDBJ whole genome shotgun (WGS) entry which is preliminary data.</text>
</comment>